<feature type="domain" description="DUF3152" evidence="3">
    <location>
        <begin position="142"/>
        <end position="306"/>
    </location>
</feature>
<proteinExistence type="predicted"/>
<sequence>MSHTRPTETPDRNGAVPYRRPTAGTPAPPSRRQGRGAPAAPPSRRRRVDRRKRRSARSRLVRALAVLVGAGTLAGAAWTAWPQEGAGPSAAPLPGADDGPAEREPGRDPAATPRTGPPSSAPARPARPRSDRKPSRRQVSYVVDGPQTYTWAQGTGRRAGDRGRLIRYGVKLEDGTGLTADAVATEIDGILRDPRGWTRQGAASFQRVSSPPYDMVVHVVSPGTTDKLCGRWGLDTGGRVNCANAPDLVVNVRRWTELSPQYPDRPHDYHALIINHEVGHVLGYGHRGCPGAGEPAPAMMQQIKGLKGCRANPWVYDAEGRFIDGPREP</sequence>
<dbReference type="Proteomes" id="UP001291653">
    <property type="component" value="Unassembled WGS sequence"/>
</dbReference>
<evidence type="ECO:0000313" key="5">
    <source>
        <dbReference type="Proteomes" id="UP001291653"/>
    </source>
</evidence>
<name>A0ABQ5NRF1_9ACTN</name>
<feature type="region of interest" description="Disordered" evidence="1">
    <location>
        <begin position="1"/>
        <end position="57"/>
    </location>
</feature>
<keyword evidence="2" id="KW-0472">Membrane</keyword>
<evidence type="ECO:0000313" key="4">
    <source>
        <dbReference type="EMBL" id="GLF92738.1"/>
    </source>
</evidence>
<feature type="region of interest" description="Disordered" evidence="1">
    <location>
        <begin position="84"/>
        <end position="145"/>
    </location>
</feature>
<evidence type="ECO:0000259" key="3">
    <source>
        <dbReference type="Pfam" id="PF11350"/>
    </source>
</evidence>
<dbReference type="InterPro" id="IPR022603">
    <property type="entry name" value="DUF3152"/>
</dbReference>
<feature type="compositionally biased region" description="Basic residues" evidence="1">
    <location>
        <begin position="43"/>
        <end position="57"/>
    </location>
</feature>
<keyword evidence="2" id="KW-0812">Transmembrane</keyword>
<evidence type="ECO:0000256" key="1">
    <source>
        <dbReference type="SAM" id="MobiDB-lite"/>
    </source>
</evidence>
<evidence type="ECO:0000256" key="2">
    <source>
        <dbReference type="SAM" id="Phobius"/>
    </source>
</evidence>
<reference evidence="4 5" key="1">
    <citation type="submission" date="2022-10" db="EMBL/GenBank/DDBJ databases">
        <title>Draft genome sequence of Streptomyces sp. YSPA8.</title>
        <authorList>
            <person name="Moriuchi R."/>
            <person name="Dohra H."/>
            <person name="Yamamura H."/>
            <person name="Kodani S."/>
        </authorList>
    </citation>
    <scope>NUCLEOTIDE SEQUENCE [LARGE SCALE GENOMIC DNA]</scope>
    <source>
        <strain evidence="4 5">YSPA8</strain>
    </source>
</reference>
<feature type="compositionally biased region" description="Basic and acidic residues" evidence="1">
    <location>
        <begin position="1"/>
        <end position="11"/>
    </location>
</feature>
<gene>
    <name evidence="4" type="ORF">SYYSPA8_00595</name>
</gene>
<dbReference type="Pfam" id="PF11350">
    <property type="entry name" value="DUF3152"/>
    <property type="match status" value="1"/>
</dbReference>
<keyword evidence="5" id="KW-1185">Reference proteome</keyword>
<keyword evidence="2" id="KW-1133">Transmembrane helix</keyword>
<dbReference type="RefSeq" id="WP_323444861.1">
    <property type="nucleotide sequence ID" value="NZ_BSBI01000001.1"/>
</dbReference>
<organism evidence="4 5">
    <name type="scientific">Streptomyces yaizuensis</name>
    <dbReference type="NCBI Taxonomy" id="2989713"/>
    <lineage>
        <taxon>Bacteria</taxon>
        <taxon>Bacillati</taxon>
        <taxon>Actinomycetota</taxon>
        <taxon>Actinomycetes</taxon>
        <taxon>Kitasatosporales</taxon>
        <taxon>Streptomycetaceae</taxon>
        <taxon>Streptomyces</taxon>
    </lineage>
</organism>
<protein>
    <submittedName>
        <fullName evidence="4">DUF3152 domain-containing protein</fullName>
    </submittedName>
</protein>
<comment type="caution">
    <text evidence="4">The sequence shown here is derived from an EMBL/GenBank/DDBJ whole genome shotgun (WGS) entry which is preliminary data.</text>
</comment>
<feature type="compositionally biased region" description="Low complexity" evidence="1">
    <location>
        <begin position="85"/>
        <end position="98"/>
    </location>
</feature>
<accession>A0ABQ5NRF1</accession>
<dbReference type="SUPFAM" id="SSF55486">
    <property type="entry name" value="Metalloproteases ('zincins'), catalytic domain"/>
    <property type="match status" value="1"/>
</dbReference>
<dbReference type="EMBL" id="BSBI01000001">
    <property type="protein sequence ID" value="GLF92738.1"/>
    <property type="molecule type" value="Genomic_DNA"/>
</dbReference>
<feature type="transmembrane region" description="Helical" evidence="2">
    <location>
        <begin position="60"/>
        <end position="81"/>
    </location>
</feature>